<evidence type="ECO:0000256" key="1">
    <source>
        <dbReference type="ARBA" id="ARBA00022491"/>
    </source>
</evidence>
<keyword evidence="3" id="KW-0238">DNA-binding</keyword>
<evidence type="ECO:0000256" key="2">
    <source>
        <dbReference type="ARBA" id="ARBA00023015"/>
    </source>
</evidence>
<feature type="domain" description="HTH merR-type" evidence="5">
    <location>
        <begin position="1"/>
        <end position="72"/>
    </location>
</feature>
<dbReference type="PANTHER" id="PTHR30204">
    <property type="entry name" value="REDOX-CYCLING DRUG-SENSING TRANSCRIPTIONAL ACTIVATOR SOXR"/>
    <property type="match status" value="1"/>
</dbReference>
<evidence type="ECO:0000256" key="3">
    <source>
        <dbReference type="ARBA" id="ARBA00023125"/>
    </source>
</evidence>
<keyword evidence="1" id="KW-0678">Repressor</keyword>
<dbReference type="InterPro" id="IPR000551">
    <property type="entry name" value="MerR-type_HTH_dom"/>
</dbReference>
<evidence type="ECO:0000313" key="6">
    <source>
        <dbReference type="EMBL" id="TKA98374.1"/>
    </source>
</evidence>
<evidence type="ECO:0000313" key="7">
    <source>
        <dbReference type="Proteomes" id="UP000306340"/>
    </source>
</evidence>
<evidence type="ECO:0000259" key="5">
    <source>
        <dbReference type="PROSITE" id="PS50937"/>
    </source>
</evidence>
<dbReference type="GO" id="GO:0003700">
    <property type="term" value="F:DNA-binding transcription factor activity"/>
    <property type="evidence" value="ECO:0007669"/>
    <property type="project" value="InterPro"/>
</dbReference>
<protein>
    <submittedName>
        <fullName evidence="6">MerR family transcriptional regulator</fullName>
    </submittedName>
</protein>
<dbReference type="SUPFAM" id="SSF46955">
    <property type="entry name" value="Putative DNA-binding domain"/>
    <property type="match status" value="1"/>
</dbReference>
<comment type="caution">
    <text evidence="6">The sequence shown here is derived from an EMBL/GenBank/DDBJ whole genome shotgun (WGS) entry which is preliminary data.</text>
</comment>
<sequence length="129" mass="14622">MLIAEFARATGLPRETVRFYVRRGLLHPEQGRKGGSRPYQIFSPKEVELARIIRVHQALGSSLTEIGAMIADYAAEPQNQARTEALLKDHITRLQQQRREIDGMLAFLQAKLSWMADQSGEPPRFADYA</sequence>
<dbReference type="PROSITE" id="PS50937">
    <property type="entry name" value="HTH_MERR_2"/>
    <property type="match status" value="1"/>
</dbReference>
<dbReference type="SMART" id="SM00422">
    <property type="entry name" value="HTH_MERR"/>
    <property type="match status" value="1"/>
</dbReference>
<organism evidence="6 7">
    <name type="scientific">Cereibacter changlensis</name>
    <dbReference type="NCBI Taxonomy" id="402884"/>
    <lineage>
        <taxon>Bacteria</taxon>
        <taxon>Pseudomonadati</taxon>
        <taxon>Pseudomonadota</taxon>
        <taxon>Alphaproteobacteria</taxon>
        <taxon>Rhodobacterales</taxon>
        <taxon>Paracoccaceae</taxon>
        <taxon>Cereibacter</taxon>
    </lineage>
</organism>
<keyword evidence="4" id="KW-0804">Transcription</keyword>
<dbReference type="InterPro" id="IPR009061">
    <property type="entry name" value="DNA-bd_dom_put_sf"/>
</dbReference>
<dbReference type="Proteomes" id="UP000306340">
    <property type="component" value="Unassembled WGS sequence"/>
</dbReference>
<reference evidence="6 7" key="1">
    <citation type="submission" date="2019-04" db="EMBL/GenBank/DDBJ databases">
        <title>Crypto-aerobic microbial life in anoxic (sulfidic) marine sediments.</title>
        <authorList>
            <person name="Bhattacharya S."/>
            <person name="Roy C."/>
            <person name="Mondal N."/>
            <person name="Sarkar J."/>
            <person name="Mandal S."/>
            <person name="Rameez M.J."/>
            <person name="Ghosh W."/>
        </authorList>
    </citation>
    <scope>NUCLEOTIDE SEQUENCE [LARGE SCALE GENOMIC DNA]</scope>
    <source>
        <strain evidence="6 7">SBBC</strain>
    </source>
</reference>
<dbReference type="RefSeq" id="WP_136790950.1">
    <property type="nucleotide sequence ID" value="NZ_SWAU01000004.1"/>
</dbReference>
<dbReference type="InterPro" id="IPR047057">
    <property type="entry name" value="MerR_fam"/>
</dbReference>
<dbReference type="Pfam" id="PF13411">
    <property type="entry name" value="MerR_1"/>
    <property type="match status" value="1"/>
</dbReference>
<gene>
    <name evidence="6" type="ORF">FAZ78_01175</name>
</gene>
<keyword evidence="2" id="KW-0805">Transcription regulation</keyword>
<dbReference type="AlphaFoldDB" id="A0A4U0Z730"/>
<evidence type="ECO:0000256" key="4">
    <source>
        <dbReference type="ARBA" id="ARBA00023163"/>
    </source>
</evidence>
<dbReference type="Gene3D" id="1.10.1660.10">
    <property type="match status" value="1"/>
</dbReference>
<accession>A0A4U0Z730</accession>
<proteinExistence type="predicted"/>
<name>A0A4U0Z730_9RHOB</name>
<dbReference type="EMBL" id="SWAU01000004">
    <property type="protein sequence ID" value="TKA98374.1"/>
    <property type="molecule type" value="Genomic_DNA"/>
</dbReference>
<dbReference type="GO" id="GO:0003677">
    <property type="term" value="F:DNA binding"/>
    <property type="evidence" value="ECO:0007669"/>
    <property type="project" value="UniProtKB-KW"/>
</dbReference>
<dbReference type="PANTHER" id="PTHR30204:SF69">
    <property type="entry name" value="MERR-FAMILY TRANSCRIPTIONAL REGULATOR"/>
    <property type="match status" value="1"/>
</dbReference>